<dbReference type="GO" id="GO:0001164">
    <property type="term" value="F:RNA polymerase I core promoter sequence-specific DNA binding"/>
    <property type="evidence" value="ECO:0007669"/>
    <property type="project" value="TreeGrafter"/>
</dbReference>
<dbReference type="GO" id="GO:0070860">
    <property type="term" value="C:RNA polymerase I core factor complex"/>
    <property type="evidence" value="ECO:0007669"/>
    <property type="project" value="TreeGrafter"/>
</dbReference>
<evidence type="ECO:0000259" key="2">
    <source>
        <dbReference type="Pfam" id="PF15463"/>
    </source>
</evidence>
<feature type="region of interest" description="Disordered" evidence="1">
    <location>
        <begin position="152"/>
        <end position="313"/>
    </location>
</feature>
<feature type="compositionally biased region" description="Polar residues" evidence="1">
    <location>
        <begin position="287"/>
        <end position="299"/>
    </location>
</feature>
<dbReference type="Pfam" id="PF15463">
    <property type="entry name" value="ECM11"/>
    <property type="match status" value="1"/>
</dbReference>
<dbReference type="PANTHER" id="PTHR28244">
    <property type="entry name" value="RNA POLYMERASE I-SPECIFIC TRANSCRIPTION INITIATION FACTOR RRN11"/>
    <property type="match status" value="1"/>
</dbReference>
<feature type="compositionally biased region" description="Basic and acidic residues" evidence="1">
    <location>
        <begin position="27"/>
        <end position="40"/>
    </location>
</feature>
<gene>
    <name evidence="3" type="ORF">EYZ11_012055</name>
</gene>
<evidence type="ECO:0000313" key="3">
    <source>
        <dbReference type="EMBL" id="THC88496.1"/>
    </source>
</evidence>
<organism evidence="3 4">
    <name type="scientific">Aspergillus tanneri</name>
    <dbReference type="NCBI Taxonomy" id="1220188"/>
    <lineage>
        <taxon>Eukaryota</taxon>
        <taxon>Fungi</taxon>
        <taxon>Dikarya</taxon>
        <taxon>Ascomycota</taxon>
        <taxon>Pezizomycotina</taxon>
        <taxon>Eurotiomycetes</taxon>
        <taxon>Eurotiomycetidae</taxon>
        <taxon>Eurotiales</taxon>
        <taxon>Aspergillaceae</taxon>
        <taxon>Aspergillus</taxon>
        <taxon>Aspergillus subgen. Circumdati</taxon>
    </lineage>
</organism>
<dbReference type="InterPro" id="IPR053029">
    <property type="entry name" value="RNA_pol_I-specific_init_factor"/>
</dbReference>
<dbReference type="STRING" id="1220188.A0A4S3J197"/>
<dbReference type="GO" id="GO:0017025">
    <property type="term" value="F:TBP-class protein binding"/>
    <property type="evidence" value="ECO:0007669"/>
    <property type="project" value="TreeGrafter"/>
</dbReference>
<evidence type="ECO:0000313" key="4">
    <source>
        <dbReference type="Proteomes" id="UP000308092"/>
    </source>
</evidence>
<sequence length="499" mass="55580">MNGETVASTMGVGDYVQSKEAVQLRHPMKDAPNHQSRQDLAEQARVEVPAMNLLAPVPPSTSRQPEHQGQHTPAENAVQKDMFDTDVEGIDDSTVAATSVMGGDDVPYQFSLAANTQHYSAELKPLHKFRQSRRSYNSKWYENLGDKALKTAGFDSEDMEDGSQLSSMAGDDDDSDNTKTNHSPKRRGAEVPLSKRLQNFWSASRKTYPKTTSPVHDQPVKPAAFAPSASDIRGTNPAVPISGPRKITLPHSKSATPRTRFSPPKPSLLDQLDLTPTRSASGPRPQPSQKPGVSGTNPEETGDDEGVFSFDYGRRGSMQSMNRFDVTNLDALDEDAVNDPFSRHDSVRRISPDSALQRKRHLEPDYPPEVLRQKSFSELQAEPFDHTPAAAATAATSESQIPEDKMSYLMDISEEERHNYFSNLTLEEWEECGDLMIEEFSKMLNQMKELRRARRKTAAIYEAEIKRRHEAVEEQASELNKKLDDMRTGGAEVLRAQTP</sequence>
<accession>A0A4S3J197</accession>
<dbReference type="Proteomes" id="UP000308092">
    <property type="component" value="Unassembled WGS sequence"/>
</dbReference>
<keyword evidence="4" id="KW-1185">Reference proteome</keyword>
<comment type="caution">
    <text evidence="3">The sequence shown here is derived from an EMBL/GenBank/DDBJ whole genome shotgun (WGS) entry which is preliminary data.</text>
</comment>
<dbReference type="VEuPathDB" id="FungiDB:EYZ11_012055"/>
<dbReference type="GO" id="GO:0042790">
    <property type="term" value="P:nucleolar large rRNA transcription by RNA polymerase I"/>
    <property type="evidence" value="ECO:0007669"/>
    <property type="project" value="TreeGrafter"/>
</dbReference>
<dbReference type="AlphaFoldDB" id="A0A4S3J197"/>
<dbReference type="EMBL" id="SOSA01000832">
    <property type="protein sequence ID" value="THC88496.1"/>
    <property type="molecule type" value="Genomic_DNA"/>
</dbReference>
<feature type="compositionally biased region" description="Basic and acidic residues" evidence="1">
    <location>
        <begin position="341"/>
        <end position="351"/>
    </location>
</feature>
<feature type="region of interest" description="Disordered" evidence="1">
    <location>
        <begin position="337"/>
        <end position="368"/>
    </location>
</feature>
<evidence type="ECO:0000256" key="1">
    <source>
        <dbReference type="SAM" id="MobiDB-lite"/>
    </source>
</evidence>
<name>A0A4S3J197_9EURO</name>
<reference evidence="3 4" key="1">
    <citation type="submission" date="2019-03" db="EMBL/GenBank/DDBJ databases">
        <title>The genome sequence of a newly discovered highly antifungal drug resistant Aspergillus species, Aspergillus tanneri NIH 1004.</title>
        <authorList>
            <person name="Mounaud S."/>
            <person name="Singh I."/>
            <person name="Joardar V."/>
            <person name="Pakala S."/>
            <person name="Pakala S."/>
            <person name="Venepally P."/>
            <person name="Hoover J."/>
            <person name="Nierman W."/>
            <person name="Chung J."/>
            <person name="Losada L."/>
        </authorList>
    </citation>
    <scope>NUCLEOTIDE SEQUENCE [LARGE SCALE GENOMIC DNA]</scope>
    <source>
        <strain evidence="3 4">NIH1004</strain>
    </source>
</reference>
<dbReference type="InterPro" id="IPR029178">
    <property type="entry name" value="Ecm11_C"/>
</dbReference>
<feature type="compositionally biased region" description="Polar residues" evidence="1">
    <location>
        <begin position="196"/>
        <end position="215"/>
    </location>
</feature>
<protein>
    <recommendedName>
        <fullName evidence="2">Extracellular mutant protein 11 C-terminal domain-containing protein</fullName>
    </recommendedName>
</protein>
<feature type="region of interest" description="Disordered" evidence="1">
    <location>
        <begin position="55"/>
        <end position="81"/>
    </location>
</feature>
<proteinExistence type="predicted"/>
<feature type="region of interest" description="Disordered" evidence="1">
    <location>
        <begin position="1"/>
        <end position="40"/>
    </location>
</feature>
<dbReference type="PANTHER" id="PTHR28244:SF1">
    <property type="entry name" value="RNA POLYMERASE I-SPECIFIC TRANSCRIPTION INITIATION FACTOR RRN11"/>
    <property type="match status" value="1"/>
</dbReference>
<feature type="domain" description="Extracellular mutant protein 11 C-terminal" evidence="2">
    <location>
        <begin position="365"/>
        <end position="494"/>
    </location>
</feature>
<feature type="region of interest" description="Disordered" evidence="1">
    <location>
        <begin position="476"/>
        <end position="499"/>
    </location>
</feature>